<dbReference type="GO" id="GO:0045842">
    <property type="term" value="P:positive regulation of mitotic metaphase/anaphase transition"/>
    <property type="evidence" value="ECO:0007669"/>
    <property type="project" value="TreeGrafter"/>
</dbReference>
<evidence type="ECO:0000259" key="7">
    <source>
        <dbReference type="Pfam" id="PF12862"/>
    </source>
</evidence>
<keyword evidence="4" id="KW-0498">Mitosis</keyword>
<dbReference type="Proteomes" id="UP000826195">
    <property type="component" value="Unassembled WGS sequence"/>
</dbReference>
<dbReference type="EMBL" id="JAHXZJ010002982">
    <property type="protein sequence ID" value="KAH0534959.1"/>
    <property type="molecule type" value="Genomic_DNA"/>
</dbReference>
<keyword evidence="6" id="KW-0131">Cell cycle</keyword>
<evidence type="ECO:0000256" key="6">
    <source>
        <dbReference type="ARBA" id="ARBA00023306"/>
    </source>
</evidence>
<feature type="domain" description="Anaphase-promoting complex subunit 5" evidence="7">
    <location>
        <begin position="466"/>
        <end position="492"/>
    </location>
</feature>
<dbReference type="GO" id="GO:0070979">
    <property type="term" value="P:protein K11-linked ubiquitination"/>
    <property type="evidence" value="ECO:0007669"/>
    <property type="project" value="TreeGrafter"/>
</dbReference>
<dbReference type="AlphaFoldDB" id="A0AAV7HCS0"/>
<name>A0AAV7HCS0_COTGL</name>
<dbReference type="GO" id="GO:0051301">
    <property type="term" value="P:cell division"/>
    <property type="evidence" value="ECO:0007669"/>
    <property type="project" value="UniProtKB-KW"/>
</dbReference>
<reference evidence="8 9" key="1">
    <citation type="journal article" date="2021" name="J. Hered.">
        <title>A chromosome-level genome assembly of the parasitoid wasp, Cotesia glomerata (Hymenoptera: Braconidae).</title>
        <authorList>
            <person name="Pinto B.J."/>
            <person name="Weis J.J."/>
            <person name="Gamble T."/>
            <person name="Ode P.J."/>
            <person name="Paul R."/>
            <person name="Zaspel J.M."/>
        </authorList>
    </citation>
    <scope>NUCLEOTIDE SEQUENCE [LARGE SCALE GENOMIC DNA]</scope>
    <source>
        <strain evidence="8">CgM1</strain>
    </source>
</reference>
<evidence type="ECO:0000256" key="3">
    <source>
        <dbReference type="ARBA" id="ARBA00022618"/>
    </source>
</evidence>
<dbReference type="GO" id="GO:0031145">
    <property type="term" value="P:anaphase-promoting complex-dependent catabolic process"/>
    <property type="evidence" value="ECO:0007669"/>
    <property type="project" value="TreeGrafter"/>
</dbReference>
<feature type="domain" description="Anaphase-promoting complex subunit 5" evidence="7">
    <location>
        <begin position="91"/>
        <end position="153"/>
    </location>
</feature>
<accession>A0AAV7HCS0</accession>
<dbReference type="Pfam" id="PF12862">
    <property type="entry name" value="ANAPC5"/>
    <property type="match status" value="2"/>
</dbReference>
<proteinExistence type="inferred from homology"/>
<dbReference type="InterPro" id="IPR037679">
    <property type="entry name" value="Apc5"/>
</dbReference>
<keyword evidence="5" id="KW-0833">Ubl conjugation pathway</keyword>
<evidence type="ECO:0000256" key="1">
    <source>
        <dbReference type="ARBA" id="ARBA00007450"/>
    </source>
</evidence>
<keyword evidence="9" id="KW-1185">Reference proteome</keyword>
<evidence type="ECO:0000256" key="2">
    <source>
        <dbReference type="ARBA" id="ARBA00016066"/>
    </source>
</evidence>
<organism evidence="8 9">
    <name type="scientific">Cotesia glomerata</name>
    <name type="common">Lepidopteran parasitic wasp</name>
    <name type="synonym">Apanteles glomeratus</name>
    <dbReference type="NCBI Taxonomy" id="32391"/>
    <lineage>
        <taxon>Eukaryota</taxon>
        <taxon>Metazoa</taxon>
        <taxon>Ecdysozoa</taxon>
        <taxon>Arthropoda</taxon>
        <taxon>Hexapoda</taxon>
        <taxon>Insecta</taxon>
        <taxon>Pterygota</taxon>
        <taxon>Neoptera</taxon>
        <taxon>Endopterygota</taxon>
        <taxon>Hymenoptera</taxon>
        <taxon>Apocrita</taxon>
        <taxon>Ichneumonoidea</taxon>
        <taxon>Braconidae</taxon>
        <taxon>Microgastrinae</taxon>
        <taxon>Cotesia</taxon>
    </lineage>
</organism>
<comment type="similarity">
    <text evidence="1">Belongs to the APC5 family.</text>
</comment>
<sequence>MSNGNKENELGAEEPEFTADHKEKILNGFEMDYSLYYLAITAQKNSSRAKKVMSQLWPKEECNQLLVKFDEHRPHMRVVTEAELAPLENRTVSEDISRIFRYAALNLAALHAQFQHKTVAQTALKEAIVMAQEAGDNVCLQLAHAWTYYLISKNKYIVYDTKHPGGTAYSGTTILVKKSIGHHELAKFETEYLRGIKIIFLIHLIERSIGKSGAFGITHTTSLGLMASAHHAALEANSPTDVFETLMKSDALNSKHSMSDLISMTYAEKSALWAYYGKAKMSTICAQLLLLHNSQNNKQNLFNGESTCQEVTNIINALVENGEYKLVDVVLNHAKERFNNLISNKIWISSERLFEFMKIMRHERWSEAENIANQMSSLLPFESKLRFAEITIATGDYVAGLKLLSNTEENTILTASNRIQLMIVLSKILNLSAVSDQKFTSVNTFVLLNSALKIARTYHLSYYEAVIKMNLATLQLVIGMPNQALVLINEAMEQILAHGSCFDRGWAFTLNAQCLVATASLNSKKRKLILQDAIEYLLKAKNYFQKIEAFSRIKSTTYFLSLIYNELGMKTKRNQFAFEYRQNNGENVIKSKIVTLF</sequence>
<dbReference type="GO" id="GO:0005680">
    <property type="term" value="C:anaphase-promoting complex"/>
    <property type="evidence" value="ECO:0007669"/>
    <property type="project" value="InterPro"/>
</dbReference>
<dbReference type="PANTHER" id="PTHR12830">
    <property type="entry name" value="ANAPHASE-PROMOTING COMPLEX SUBUNIT 5"/>
    <property type="match status" value="1"/>
</dbReference>
<gene>
    <name evidence="8" type="ORF">KQX54_010815</name>
</gene>
<dbReference type="InterPro" id="IPR026000">
    <property type="entry name" value="Apc5_dom"/>
</dbReference>
<evidence type="ECO:0000256" key="4">
    <source>
        <dbReference type="ARBA" id="ARBA00022776"/>
    </source>
</evidence>
<evidence type="ECO:0000256" key="5">
    <source>
        <dbReference type="ARBA" id="ARBA00022786"/>
    </source>
</evidence>
<evidence type="ECO:0000313" key="9">
    <source>
        <dbReference type="Proteomes" id="UP000826195"/>
    </source>
</evidence>
<dbReference type="PANTHER" id="PTHR12830:SF9">
    <property type="entry name" value="ANAPHASE-PROMOTING COMPLEX SUBUNIT 5"/>
    <property type="match status" value="1"/>
</dbReference>
<keyword evidence="3" id="KW-0132">Cell division</keyword>
<comment type="caution">
    <text evidence="8">The sequence shown here is derived from an EMBL/GenBank/DDBJ whole genome shotgun (WGS) entry which is preliminary data.</text>
</comment>
<protein>
    <recommendedName>
        <fullName evidence="2">Anaphase-promoting complex subunit 5</fullName>
    </recommendedName>
</protein>
<evidence type="ECO:0000313" key="8">
    <source>
        <dbReference type="EMBL" id="KAH0534959.1"/>
    </source>
</evidence>